<dbReference type="OrthoDB" id="5464482at2"/>
<dbReference type="Proteomes" id="UP000242645">
    <property type="component" value="Chromosome"/>
</dbReference>
<proteinExistence type="predicted"/>
<evidence type="ECO:0000259" key="1">
    <source>
        <dbReference type="Pfam" id="PF09825"/>
    </source>
</evidence>
<accession>A0A1J1DV51</accession>
<dbReference type="KEGG" id="dtr:RSDT_0164"/>
<gene>
    <name evidence="2" type="ORF">RSDT_0164</name>
</gene>
<protein>
    <recommendedName>
        <fullName evidence="1">Biotin-protein ligase N-terminal domain-containing protein</fullName>
    </recommendedName>
</protein>
<name>A0A1J1DV51_9BACT</name>
<dbReference type="InterPro" id="IPR029062">
    <property type="entry name" value="Class_I_gatase-like"/>
</dbReference>
<dbReference type="SUPFAM" id="SSF52317">
    <property type="entry name" value="Class I glutamine amidotransferase-like"/>
    <property type="match status" value="1"/>
</dbReference>
<evidence type="ECO:0000313" key="2">
    <source>
        <dbReference type="EMBL" id="BAV91676.1"/>
    </source>
</evidence>
<dbReference type="EMBL" id="AP017368">
    <property type="protein sequence ID" value="BAV91676.1"/>
    <property type="molecule type" value="Genomic_DNA"/>
</dbReference>
<dbReference type="AlphaFoldDB" id="A0A1J1DV51"/>
<keyword evidence="3" id="KW-1185">Reference proteome</keyword>
<reference evidence="2 3" key="1">
    <citation type="journal article" date="2017" name="ISME J.">
        <title>Genome of 'Ca. Desulfovibrio trichonymphae', an H2-oxidizing bacterium in a tripartite symbiotic system within a protist cell in the termite gut.</title>
        <authorList>
            <person name="Kuwahara H."/>
            <person name="Yuki M."/>
            <person name="Izawa K."/>
            <person name="Ohkuma M."/>
            <person name="Hongoh Y."/>
        </authorList>
    </citation>
    <scope>NUCLEOTIDE SEQUENCE [LARGE SCALE GENOMIC DNA]</scope>
    <source>
        <strain evidence="2 3">Rs-N31</strain>
    </source>
</reference>
<dbReference type="Pfam" id="PF09825">
    <property type="entry name" value="BPL_N"/>
    <property type="match status" value="1"/>
</dbReference>
<feature type="domain" description="Biotin-protein ligase N-terminal" evidence="1">
    <location>
        <begin position="50"/>
        <end position="95"/>
    </location>
</feature>
<dbReference type="InterPro" id="IPR019197">
    <property type="entry name" value="Biotin-prot_ligase_N"/>
</dbReference>
<evidence type="ECO:0000313" key="3">
    <source>
        <dbReference type="Proteomes" id="UP000242645"/>
    </source>
</evidence>
<sequence>MRPLLYILWDASHIWGLMAWRAMRSMGVACRLVKGKEIAEGALLGKSAGDGASMLLVPGGNARLKSLALGADGRKAVRDYLASGGSYLGFCGGAGLALSHAAEADGLHICPWRRAVYHERLHHLISGHVKARVAADCGLAPPSALLREGRLRLPVWWPGRFDLPPGAARAGARVLAAYSAPDKDFWIADLPLARIPSHVFDAWRDMYGVNLSADFLAGQPLVVSGAYGMGRYVLSYSHLETPHSPDANRWLARLLRVLGGIAPERDHAGAWDLRQPLIVWPRDKASAPLLGALRKSRALLRLATEHHLFFERVPWLWGWRAGLPGAACNSLHAALCTAAGLAPGPAARDYWHAVRPQFAKLAYLFFAGAEGYLLACRLAATLFPSLPQAVDKQGLAARCAALFGHAMQGGGIVEEVLTIVEELIYLSQDEQ</sequence>
<organism evidence="2 3">
    <name type="scientific">Candidatus Desulfovibrio trichonymphae</name>
    <dbReference type="NCBI Taxonomy" id="1725232"/>
    <lineage>
        <taxon>Bacteria</taxon>
        <taxon>Pseudomonadati</taxon>
        <taxon>Thermodesulfobacteriota</taxon>
        <taxon>Desulfovibrionia</taxon>
        <taxon>Desulfovibrionales</taxon>
        <taxon>Desulfovibrionaceae</taxon>
        <taxon>Desulfovibrio</taxon>
    </lineage>
</organism>